<keyword evidence="2" id="KW-1133">Transmembrane helix</keyword>
<feature type="transmembrane region" description="Helical" evidence="2">
    <location>
        <begin position="17"/>
        <end position="37"/>
    </location>
</feature>
<dbReference type="RefSeq" id="WP_158929130.1">
    <property type="nucleotide sequence ID" value="NZ_CP047020.1"/>
</dbReference>
<dbReference type="AlphaFoldDB" id="A0A6I6NJF2"/>
<protein>
    <submittedName>
        <fullName evidence="3">Uncharacterized protein</fullName>
    </submittedName>
</protein>
<evidence type="ECO:0000313" key="3">
    <source>
        <dbReference type="EMBL" id="QHA09085.1"/>
    </source>
</evidence>
<organism evidence="3 4">
    <name type="scientific">Streptomyces broussonetiae</name>
    <dbReference type="NCBI Taxonomy" id="2686304"/>
    <lineage>
        <taxon>Bacteria</taxon>
        <taxon>Bacillati</taxon>
        <taxon>Actinomycetota</taxon>
        <taxon>Actinomycetes</taxon>
        <taxon>Kitasatosporales</taxon>
        <taxon>Streptomycetaceae</taxon>
        <taxon>Streptomyces</taxon>
    </lineage>
</organism>
<keyword evidence="4" id="KW-1185">Reference proteome</keyword>
<keyword evidence="2" id="KW-0812">Transmembrane</keyword>
<dbReference type="KEGG" id="sbro:GQF42_42950"/>
<evidence type="ECO:0000313" key="4">
    <source>
        <dbReference type="Proteomes" id="UP000436138"/>
    </source>
</evidence>
<dbReference type="EMBL" id="CP047020">
    <property type="protein sequence ID" value="QHA09085.1"/>
    <property type="molecule type" value="Genomic_DNA"/>
</dbReference>
<reference evidence="3 4" key="1">
    <citation type="submission" date="2019-12" db="EMBL/GenBank/DDBJ databases">
        <title>Streptomyces sp. strain T44 isolated from rhizosphere soil of Broussonetia papyrifera.</title>
        <authorList>
            <person name="Mo P."/>
        </authorList>
    </citation>
    <scope>NUCLEOTIDE SEQUENCE [LARGE SCALE GENOMIC DNA]</scope>
    <source>
        <strain evidence="3 4">T44</strain>
    </source>
</reference>
<accession>A0A6I6NJF2</accession>
<dbReference type="Proteomes" id="UP000436138">
    <property type="component" value="Chromosome"/>
</dbReference>
<proteinExistence type="predicted"/>
<name>A0A6I6NJF2_9ACTN</name>
<feature type="region of interest" description="Disordered" evidence="1">
    <location>
        <begin position="130"/>
        <end position="162"/>
    </location>
</feature>
<sequence length="162" mass="17400">MAILPPLWTRLPLTDRVGVAALVLVVAFVALIVGTRVRQALVRPFRRCPGGQAVEPVDTSWFAAHTLDGFPEEAVRAALKASDTPSLDRLYAAWVLANHTCGMSAMWLERNLDLPADVAHLIVAASEEKRRAAEESPSLSGHDHGRRAVGTGTPPAGQTRGH</sequence>
<evidence type="ECO:0000256" key="2">
    <source>
        <dbReference type="SAM" id="Phobius"/>
    </source>
</evidence>
<gene>
    <name evidence="3" type="ORF">GQF42_42950</name>
</gene>
<keyword evidence="2" id="KW-0472">Membrane</keyword>
<evidence type="ECO:0000256" key="1">
    <source>
        <dbReference type="SAM" id="MobiDB-lite"/>
    </source>
</evidence>